<evidence type="ECO:0000313" key="4">
    <source>
        <dbReference type="Proteomes" id="UP001281410"/>
    </source>
</evidence>
<protein>
    <recommendedName>
        <fullName evidence="2">TFIIS central domain-containing protein</fullName>
    </recommendedName>
</protein>
<dbReference type="PANTHER" id="PTHR11477:SF20">
    <property type="entry name" value="SPOC DOMAIN _ TRANSCRIPTION ELONGATION FACTOR S-II PROTEIN"/>
    <property type="match status" value="1"/>
</dbReference>
<dbReference type="PANTHER" id="PTHR11477">
    <property type="entry name" value="TRANSCRIPTION FACTOR S-II ZINC FINGER DOMAIN-CONTAINING PROTEIN"/>
    <property type="match status" value="1"/>
</dbReference>
<feature type="compositionally biased region" description="Polar residues" evidence="1">
    <location>
        <begin position="313"/>
        <end position="341"/>
    </location>
</feature>
<feature type="compositionally biased region" description="Polar residues" evidence="1">
    <location>
        <begin position="664"/>
        <end position="692"/>
    </location>
</feature>
<feature type="compositionally biased region" description="Polar residues" evidence="1">
    <location>
        <begin position="1006"/>
        <end position="1016"/>
    </location>
</feature>
<evidence type="ECO:0000313" key="3">
    <source>
        <dbReference type="EMBL" id="KAK3212770.1"/>
    </source>
</evidence>
<sequence length="1147" mass="125461">MSNDLASQQLSMPSNQMGQLEPITNTLDSSIQMGLMGSGTTGSLQQMSLSNMQVGPVGSGYTGSVSQQMSVSNMQMGMLHPMSNNFGSQMIPITNQQTRQMEPHAYNMVSQQFFLPNKQLGELGALPNNVALQQLSSFNKRKTMMEPMSNYSVPHQSSLSNKRVAQAEHRPWLQQTSAPDRAVQMQFMSGSPGSQHLPSPNNKTVVKKESVPSKSGPLKQSAPKIQNAHMQPSPKGQTESFESVRSKMRESLTAALALVSQEQDSPSNAEKNSQNEPESSPGKMQENSQPSGSVSTASDALEPLSRESKEPSQDNSSAPMCLQGQSSSQENFANGNTTDNIHTSKCDGESFRYTNLLPEEDVSFSDNFFARDELLQGNGLSWVLEPVIAVEENKEISTAVGQELGNLKVEGVGDGREQPSESPEILAFKIEAELFKLFGGVNKKYKEKGRSLLFNLKDRSNPELRERVMSGEISPERLCAMTAEELASKELSEWRMAKAEEFAQMVVLPDSDGDMRRLVKKTHKGEFQVEVEQVDVASADVSVGGSSGSSLVRSSSNVNEKGAPSLSNVDGKKDESNTAEADKKSDIKDEENSCTITIPSHDGSDLMQGLMVDNDELKDAEFLPPIVSLDEFMESLDTEPPFENLPVDADKSTPVSDKDDSLIVSESKSPVQSAPDPDTTSSKPDNVDVTNTKPDADMKDADMKPGNSPVKSETAPSAIASMGELVWDGQLQLNISSTVPAIGIYKSGEKTSAKEWVNFLEIKGRVRLDAFEKFLQELPMSRSRAVMILHFVGKEASPKSELGSISEVAESYVSDERVGFAEPGPGFELYFCPPHKRTIDMLGKILPIGQLEALNAIDNGLIGVVVWRKAQLTSTISPNSASHHKHSSKKQHSTSSRRQYQDKDTNMNVNRTLSKSAVSHGRTPVFAKQPTPVVDDRHHHDDGLDDDDVPPGFGPGRDDDDLPEFNFTGGSTQNIPRGPRMAPLQSHPQTPSRPVEQIRELIFKYGQSQPQPQGHTSSDKRGVGVGMQPPPSSWNDDEDDIPEWQPQAPPQNQPPPHSVHGFQTPHSQYMVNQQQQQIGLMQSHQQYPPTVMQGHGQQNFPHTWAQGQATHWVAPPPAGAQPNGTQYYGQQPGVVAWRQDATKSRGF</sequence>
<dbReference type="GO" id="GO:0005634">
    <property type="term" value="C:nucleus"/>
    <property type="evidence" value="ECO:0007669"/>
    <property type="project" value="TreeGrafter"/>
</dbReference>
<evidence type="ECO:0000256" key="1">
    <source>
        <dbReference type="SAM" id="MobiDB-lite"/>
    </source>
</evidence>
<feature type="compositionally biased region" description="Polar residues" evidence="1">
    <location>
        <begin position="150"/>
        <end position="163"/>
    </location>
</feature>
<dbReference type="InterPro" id="IPR036575">
    <property type="entry name" value="TFIIS_cen_dom_sf"/>
</dbReference>
<feature type="compositionally biased region" description="Basic and acidic residues" evidence="1">
    <location>
        <begin position="648"/>
        <end position="661"/>
    </location>
</feature>
<feature type="region of interest" description="Disordered" evidence="1">
    <location>
        <begin position="638"/>
        <end position="715"/>
    </location>
</feature>
<dbReference type="AlphaFoldDB" id="A0AAE0AGH0"/>
<feature type="compositionally biased region" description="Basic and acidic residues" evidence="1">
    <location>
        <begin position="570"/>
        <end position="591"/>
    </location>
</feature>
<feature type="compositionally biased region" description="Polar residues" evidence="1">
    <location>
        <begin position="228"/>
        <end position="241"/>
    </location>
</feature>
<feature type="compositionally biased region" description="Polar residues" evidence="1">
    <location>
        <begin position="260"/>
        <end position="278"/>
    </location>
</feature>
<feature type="region of interest" description="Disordered" evidence="1">
    <location>
        <begin position="541"/>
        <end position="607"/>
    </location>
</feature>
<dbReference type="InterPro" id="IPR003618">
    <property type="entry name" value="TFIIS_cen_dom"/>
</dbReference>
<dbReference type="InterPro" id="IPR012921">
    <property type="entry name" value="SPOC_C"/>
</dbReference>
<feature type="compositionally biased region" description="Low complexity" evidence="1">
    <location>
        <begin position="541"/>
        <end position="559"/>
    </location>
</feature>
<feature type="region of interest" description="Disordered" evidence="1">
    <location>
        <begin position="150"/>
        <end position="248"/>
    </location>
</feature>
<dbReference type="SMART" id="SM00510">
    <property type="entry name" value="TFS2M"/>
    <property type="match status" value="1"/>
</dbReference>
<dbReference type="SUPFAM" id="SSF46942">
    <property type="entry name" value="Elongation factor TFIIS domain 2"/>
    <property type="match status" value="1"/>
</dbReference>
<keyword evidence="4" id="KW-1185">Reference proteome</keyword>
<dbReference type="PROSITE" id="PS51321">
    <property type="entry name" value="TFIIS_CENTRAL"/>
    <property type="match status" value="1"/>
</dbReference>
<dbReference type="GO" id="GO:0006351">
    <property type="term" value="P:DNA-templated transcription"/>
    <property type="evidence" value="ECO:0007669"/>
    <property type="project" value="InterPro"/>
</dbReference>
<feature type="compositionally biased region" description="Basic and acidic residues" evidence="1">
    <location>
        <begin position="694"/>
        <end position="703"/>
    </location>
</feature>
<accession>A0AAE0AGH0</accession>
<feature type="domain" description="TFIIS central" evidence="2">
    <location>
        <begin position="404"/>
        <end position="514"/>
    </location>
</feature>
<feature type="compositionally biased region" description="Basic residues" evidence="1">
    <location>
        <begin position="882"/>
        <end position="892"/>
    </location>
</feature>
<dbReference type="Gene3D" id="1.10.472.30">
    <property type="entry name" value="Transcription elongation factor S-II, central domain"/>
    <property type="match status" value="1"/>
</dbReference>
<dbReference type="Pfam" id="PF07500">
    <property type="entry name" value="TFIIS_M"/>
    <property type="match status" value="1"/>
</dbReference>
<feature type="compositionally biased region" description="Polar residues" evidence="1">
    <location>
        <begin position="906"/>
        <end position="917"/>
    </location>
</feature>
<feature type="region of interest" description="Disordered" evidence="1">
    <location>
        <begin position="260"/>
        <end position="346"/>
    </location>
</feature>
<feature type="region of interest" description="Disordered" evidence="1">
    <location>
        <begin position="1"/>
        <end position="20"/>
    </location>
</feature>
<proteinExistence type="predicted"/>
<organism evidence="3 4">
    <name type="scientific">Dipteronia sinensis</name>
    <dbReference type="NCBI Taxonomy" id="43782"/>
    <lineage>
        <taxon>Eukaryota</taxon>
        <taxon>Viridiplantae</taxon>
        <taxon>Streptophyta</taxon>
        <taxon>Embryophyta</taxon>
        <taxon>Tracheophyta</taxon>
        <taxon>Spermatophyta</taxon>
        <taxon>Magnoliopsida</taxon>
        <taxon>eudicotyledons</taxon>
        <taxon>Gunneridae</taxon>
        <taxon>Pentapetalae</taxon>
        <taxon>rosids</taxon>
        <taxon>malvids</taxon>
        <taxon>Sapindales</taxon>
        <taxon>Sapindaceae</taxon>
        <taxon>Hippocastanoideae</taxon>
        <taxon>Acereae</taxon>
        <taxon>Dipteronia</taxon>
    </lineage>
</organism>
<comment type="caution">
    <text evidence="3">The sequence shown here is derived from an EMBL/GenBank/DDBJ whole genome shotgun (WGS) entry which is preliminary data.</text>
</comment>
<feature type="compositionally biased region" description="Pro residues" evidence="1">
    <location>
        <begin position="1047"/>
        <end position="1057"/>
    </location>
</feature>
<dbReference type="Pfam" id="PF07744">
    <property type="entry name" value="SPOC"/>
    <property type="match status" value="1"/>
</dbReference>
<evidence type="ECO:0000259" key="2">
    <source>
        <dbReference type="PROSITE" id="PS51321"/>
    </source>
</evidence>
<name>A0AAE0AGH0_9ROSI</name>
<feature type="region of interest" description="Disordered" evidence="1">
    <location>
        <begin position="875"/>
        <end position="1064"/>
    </location>
</feature>
<feature type="compositionally biased region" description="Polar residues" evidence="1">
    <location>
        <begin position="285"/>
        <end position="298"/>
    </location>
</feature>
<dbReference type="CDD" id="cd21538">
    <property type="entry name" value="SPOC_TFIIS"/>
    <property type="match status" value="1"/>
</dbReference>
<dbReference type="Proteomes" id="UP001281410">
    <property type="component" value="Unassembled WGS sequence"/>
</dbReference>
<feature type="compositionally biased region" description="Polar residues" evidence="1">
    <location>
        <begin position="186"/>
        <end position="204"/>
    </location>
</feature>
<reference evidence="3" key="1">
    <citation type="journal article" date="2023" name="Plant J.">
        <title>Genome sequences and population genomics provide insights into the demographic history, inbreeding, and mutation load of two 'living fossil' tree species of Dipteronia.</title>
        <authorList>
            <person name="Feng Y."/>
            <person name="Comes H.P."/>
            <person name="Chen J."/>
            <person name="Zhu S."/>
            <person name="Lu R."/>
            <person name="Zhang X."/>
            <person name="Li P."/>
            <person name="Qiu J."/>
            <person name="Olsen K.M."/>
            <person name="Qiu Y."/>
        </authorList>
    </citation>
    <scope>NUCLEOTIDE SEQUENCE</scope>
    <source>
        <strain evidence="3">NBL</strain>
    </source>
</reference>
<gene>
    <name evidence="3" type="ORF">Dsin_017476</name>
</gene>
<dbReference type="EMBL" id="JANJYJ010000005">
    <property type="protein sequence ID" value="KAK3212770.1"/>
    <property type="molecule type" value="Genomic_DNA"/>
</dbReference>